<keyword evidence="2" id="KW-1185">Reference proteome</keyword>
<comment type="caution">
    <text evidence="1">The sequence shown here is derived from an EMBL/GenBank/DDBJ whole genome shotgun (WGS) entry which is preliminary data.</text>
</comment>
<gene>
    <name evidence="1" type="ORF">CYMTET_16312</name>
</gene>
<dbReference type="Gene3D" id="1.20.890.10">
    <property type="entry name" value="cAMP-dependent protein kinase regulatory subunit, dimerization-anchoring domain"/>
    <property type="match status" value="1"/>
</dbReference>
<protein>
    <submittedName>
        <fullName evidence="1">Uncharacterized protein</fullName>
    </submittedName>
</protein>
<accession>A0AAE0GCT1</accession>
<dbReference type="Proteomes" id="UP001190700">
    <property type="component" value="Unassembled WGS sequence"/>
</dbReference>
<evidence type="ECO:0000313" key="2">
    <source>
        <dbReference type="Proteomes" id="UP001190700"/>
    </source>
</evidence>
<name>A0AAE0GCT1_9CHLO</name>
<evidence type="ECO:0000313" key="1">
    <source>
        <dbReference type="EMBL" id="KAK3275565.1"/>
    </source>
</evidence>
<dbReference type="SUPFAM" id="SSF47391">
    <property type="entry name" value="Dimerization-anchoring domain of cAMP-dependent PK regulatory subunit"/>
    <property type="match status" value="1"/>
</dbReference>
<dbReference type="EMBL" id="LGRX02007150">
    <property type="protein sequence ID" value="KAK3275565.1"/>
    <property type="molecule type" value="Genomic_DNA"/>
</dbReference>
<sequence>MASAAAESKINENSSTRPGRIFCKRRTEESAEQRFSLSSEEYLEQYNVEFYILDAVERLLESKPAKPVAAVSDYFKAVICGKHPSTASLLHERLYIRLSGGPAKALAACSA</sequence>
<dbReference type="AlphaFoldDB" id="A0AAE0GCT1"/>
<reference evidence="1 2" key="1">
    <citation type="journal article" date="2015" name="Genome Biol. Evol.">
        <title>Comparative Genomics of a Bacterivorous Green Alga Reveals Evolutionary Causalities and Consequences of Phago-Mixotrophic Mode of Nutrition.</title>
        <authorList>
            <person name="Burns J.A."/>
            <person name="Paasch A."/>
            <person name="Narechania A."/>
            <person name="Kim E."/>
        </authorList>
    </citation>
    <scope>NUCLEOTIDE SEQUENCE [LARGE SCALE GENOMIC DNA]</scope>
    <source>
        <strain evidence="1 2">PLY_AMNH</strain>
    </source>
</reference>
<proteinExistence type="predicted"/>
<organism evidence="1 2">
    <name type="scientific">Cymbomonas tetramitiformis</name>
    <dbReference type="NCBI Taxonomy" id="36881"/>
    <lineage>
        <taxon>Eukaryota</taxon>
        <taxon>Viridiplantae</taxon>
        <taxon>Chlorophyta</taxon>
        <taxon>Pyramimonadophyceae</taxon>
        <taxon>Pyramimonadales</taxon>
        <taxon>Pyramimonadaceae</taxon>
        <taxon>Cymbomonas</taxon>
    </lineage>
</organism>